<proteinExistence type="predicted"/>
<feature type="non-terminal residue" evidence="7">
    <location>
        <position position="97"/>
    </location>
</feature>
<protein>
    <recommendedName>
        <fullName evidence="6">Amino acid permease/ SLC12A domain-containing protein</fullName>
    </recommendedName>
</protein>
<evidence type="ECO:0000313" key="7">
    <source>
        <dbReference type="EMBL" id="ODQ68289.1"/>
    </source>
</evidence>
<evidence type="ECO:0000259" key="6">
    <source>
        <dbReference type="Pfam" id="PF00324"/>
    </source>
</evidence>
<name>A0A1E3PS95_9ASCO</name>
<dbReference type="GO" id="GO:0015171">
    <property type="term" value="F:amino acid transmembrane transporter activity"/>
    <property type="evidence" value="ECO:0007669"/>
    <property type="project" value="TreeGrafter"/>
</dbReference>
<feature type="domain" description="Amino acid permease/ SLC12A" evidence="6">
    <location>
        <begin position="49"/>
        <end position="97"/>
    </location>
</feature>
<evidence type="ECO:0000256" key="1">
    <source>
        <dbReference type="ARBA" id="ARBA00004141"/>
    </source>
</evidence>
<evidence type="ECO:0000256" key="3">
    <source>
        <dbReference type="ARBA" id="ARBA00022989"/>
    </source>
</evidence>
<dbReference type="PANTHER" id="PTHR43341">
    <property type="entry name" value="AMINO ACID PERMEASE"/>
    <property type="match status" value="1"/>
</dbReference>
<dbReference type="InterPro" id="IPR004841">
    <property type="entry name" value="AA-permease/SLC12A_dom"/>
</dbReference>
<gene>
    <name evidence="7" type="ORF">NADFUDRAFT_48938</name>
</gene>
<dbReference type="EMBL" id="KV454406">
    <property type="protein sequence ID" value="ODQ68289.1"/>
    <property type="molecule type" value="Genomic_DNA"/>
</dbReference>
<dbReference type="Pfam" id="PF00324">
    <property type="entry name" value="AA_permease"/>
    <property type="match status" value="1"/>
</dbReference>
<dbReference type="PANTHER" id="PTHR43341:SF4">
    <property type="entry name" value="ARGININE PERMEASE CAN1-RELATED"/>
    <property type="match status" value="1"/>
</dbReference>
<evidence type="ECO:0000256" key="5">
    <source>
        <dbReference type="SAM" id="Phobius"/>
    </source>
</evidence>
<reference evidence="7 8" key="1">
    <citation type="journal article" date="2016" name="Proc. Natl. Acad. Sci. U.S.A.">
        <title>Comparative genomics of biotechnologically important yeasts.</title>
        <authorList>
            <person name="Riley R."/>
            <person name="Haridas S."/>
            <person name="Wolfe K.H."/>
            <person name="Lopes M.R."/>
            <person name="Hittinger C.T."/>
            <person name="Goeker M."/>
            <person name="Salamov A.A."/>
            <person name="Wisecaver J.H."/>
            <person name="Long T.M."/>
            <person name="Calvey C.H."/>
            <person name="Aerts A.L."/>
            <person name="Barry K.W."/>
            <person name="Choi C."/>
            <person name="Clum A."/>
            <person name="Coughlan A.Y."/>
            <person name="Deshpande S."/>
            <person name="Douglass A.P."/>
            <person name="Hanson S.J."/>
            <person name="Klenk H.-P."/>
            <person name="LaButti K.M."/>
            <person name="Lapidus A."/>
            <person name="Lindquist E.A."/>
            <person name="Lipzen A.M."/>
            <person name="Meier-Kolthoff J.P."/>
            <person name="Ohm R.A."/>
            <person name="Otillar R.P."/>
            <person name="Pangilinan J.L."/>
            <person name="Peng Y."/>
            <person name="Rokas A."/>
            <person name="Rosa C.A."/>
            <person name="Scheuner C."/>
            <person name="Sibirny A.A."/>
            <person name="Slot J.C."/>
            <person name="Stielow J.B."/>
            <person name="Sun H."/>
            <person name="Kurtzman C.P."/>
            <person name="Blackwell M."/>
            <person name="Grigoriev I.V."/>
            <person name="Jeffries T.W."/>
        </authorList>
    </citation>
    <scope>NUCLEOTIDE SEQUENCE [LARGE SCALE GENOMIC DNA]</scope>
    <source>
        <strain evidence="7 8">DSM 6958</strain>
    </source>
</reference>
<feature type="transmembrane region" description="Helical" evidence="5">
    <location>
        <begin position="77"/>
        <end position="94"/>
    </location>
</feature>
<dbReference type="Gene3D" id="1.20.1740.10">
    <property type="entry name" value="Amino acid/polyamine transporter I"/>
    <property type="match status" value="1"/>
</dbReference>
<keyword evidence="8" id="KW-1185">Reference proteome</keyword>
<evidence type="ECO:0000256" key="4">
    <source>
        <dbReference type="ARBA" id="ARBA00023136"/>
    </source>
</evidence>
<evidence type="ECO:0000313" key="8">
    <source>
        <dbReference type="Proteomes" id="UP000095009"/>
    </source>
</evidence>
<dbReference type="AlphaFoldDB" id="A0A1E3PS95"/>
<keyword evidence="2 5" id="KW-0812">Transmembrane</keyword>
<keyword evidence="3 5" id="KW-1133">Transmembrane helix</keyword>
<dbReference type="GO" id="GO:0016020">
    <property type="term" value="C:membrane"/>
    <property type="evidence" value="ECO:0007669"/>
    <property type="project" value="UniProtKB-SubCell"/>
</dbReference>
<sequence length="97" mass="10359">MHTYGISDDLSYNDISLSNVTEKGYDSHEVMIVEVNSSTQVKRNLKVRHISMISLGGTIGTGLFFSSAGALADAGPVNALIAYLFMATIVFSVAQSL</sequence>
<dbReference type="InterPro" id="IPR050524">
    <property type="entry name" value="APC_YAT"/>
</dbReference>
<organism evidence="7 8">
    <name type="scientific">Nadsonia fulvescens var. elongata DSM 6958</name>
    <dbReference type="NCBI Taxonomy" id="857566"/>
    <lineage>
        <taxon>Eukaryota</taxon>
        <taxon>Fungi</taxon>
        <taxon>Dikarya</taxon>
        <taxon>Ascomycota</taxon>
        <taxon>Saccharomycotina</taxon>
        <taxon>Dipodascomycetes</taxon>
        <taxon>Dipodascales</taxon>
        <taxon>Dipodascales incertae sedis</taxon>
        <taxon>Nadsonia</taxon>
    </lineage>
</organism>
<dbReference type="Proteomes" id="UP000095009">
    <property type="component" value="Unassembled WGS sequence"/>
</dbReference>
<keyword evidence="4 5" id="KW-0472">Membrane</keyword>
<accession>A0A1E3PS95</accession>
<comment type="subcellular location">
    <subcellularLocation>
        <location evidence="1">Membrane</location>
        <topology evidence="1">Multi-pass membrane protein</topology>
    </subcellularLocation>
</comment>
<dbReference type="OrthoDB" id="5413484at2759"/>
<dbReference type="STRING" id="857566.A0A1E3PS95"/>
<evidence type="ECO:0000256" key="2">
    <source>
        <dbReference type="ARBA" id="ARBA00022692"/>
    </source>
</evidence>
<feature type="transmembrane region" description="Helical" evidence="5">
    <location>
        <begin position="50"/>
        <end position="71"/>
    </location>
</feature>